<reference evidence="9" key="1">
    <citation type="submission" date="2020-11" db="EMBL/GenBank/DDBJ databases">
        <authorList>
            <consortium name="DOE Joint Genome Institute"/>
            <person name="Ahrendt S."/>
            <person name="Riley R."/>
            <person name="Andreopoulos W."/>
            <person name="Labutti K."/>
            <person name="Pangilinan J."/>
            <person name="Ruiz-Duenas F.J."/>
            <person name="Barrasa J.M."/>
            <person name="Sanchez-Garcia M."/>
            <person name="Camarero S."/>
            <person name="Miyauchi S."/>
            <person name="Serrano A."/>
            <person name="Linde D."/>
            <person name="Babiker R."/>
            <person name="Drula E."/>
            <person name="Ayuso-Fernandez I."/>
            <person name="Pacheco R."/>
            <person name="Padilla G."/>
            <person name="Ferreira P."/>
            <person name="Barriuso J."/>
            <person name="Kellner H."/>
            <person name="Castanera R."/>
            <person name="Alfaro M."/>
            <person name="Ramirez L."/>
            <person name="Pisabarro A.G."/>
            <person name="Kuo A."/>
            <person name="Tritt A."/>
            <person name="Lipzen A."/>
            <person name="He G."/>
            <person name="Yan M."/>
            <person name="Ng V."/>
            <person name="Cullen D."/>
            <person name="Martin F."/>
            <person name="Rosso M.-N."/>
            <person name="Henrissat B."/>
            <person name="Hibbett D."/>
            <person name="Martinez A.T."/>
            <person name="Grigoriev I.V."/>
        </authorList>
    </citation>
    <scope>NUCLEOTIDE SEQUENCE</scope>
    <source>
        <strain evidence="9">CBS 506.95</strain>
    </source>
</reference>
<keyword evidence="5" id="KW-0067">ATP-binding</keyword>
<dbReference type="EC" id="2.7.1.48" evidence="5"/>
<comment type="pathway">
    <text evidence="1 5">Pyrimidine metabolism; UMP biosynthesis via salvage pathway; UMP from uridine: step 1/1.</text>
</comment>
<comment type="caution">
    <text evidence="9">The sequence shown here is derived from an EMBL/GenBank/DDBJ whole genome shotgun (WGS) entry which is preliminary data.</text>
</comment>
<dbReference type="InterPro" id="IPR006083">
    <property type="entry name" value="PRK/URK"/>
</dbReference>
<keyword evidence="2 5" id="KW-0808">Transferase</keyword>
<evidence type="ECO:0000259" key="7">
    <source>
        <dbReference type="Pfam" id="PF00485"/>
    </source>
</evidence>
<evidence type="ECO:0000256" key="4">
    <source>
        <dbReference type="ARBA" id="ARBA00022777"/>
    </source>
</evidence>
<keyword evidence="4 5" id="KW-0418">Kinase</keyword>
<protein>
    <recommendedName>
        <fullName evidence="5">Uridine kinase</fullName>
        <ecNumber evidence="5">2.7.1.48</ecNumber>
    </recommendedName>
</protein>
<sequence>MPDEFMKISESLSTTQPFNVSDSPTLPTLQPKKNTVLISHGRPPWYSEDGHRISDAFVIGVAGGSGSGKTHVAREIIRKLGSVPTVTILSQDSFYKYLEPEEQALAHANKHDFDHPSALDLDLFSKCLADLKHCKQSNIPVYSFAQHQRLPEKKYLYGATIIIAEGIMALVDPALRDLYDLKVFVQCDSDLMLARRLRRDVKERGRDVNGILDQYLRYVKPSYDNFVRPTSKYADIIVPGSNNSVAIDLICTHIRQKFDERTNKFRPKIAIPHLHFTSLSGTSTLESVEDLDLTILPQTPQIQGILTILRDKTCPRQDFIFFSDRLSTILVEHAFQHLPYIPWTVTTPVGVDSTGKKLDAQYLCGVVIQRSGGALEKGFKRVINTVPLGSMLIQSDSKSAEPLLLQANLPLYVRLRHLAEDTYVFVLDAQIGTAAAAFMSIRVLLDHGIREDHIVFVTFLVARGGGVSILRQAFPLMKIVCAAVDETMQEGWLEGYKGEGNPEGVGRKVWLMKPGMGQIGDRYYL</sequence>
<dbReference type="SUPFAM" id="SSF52540">
    <property type="entry name" value="P-loop containing nucleoside triphosphate hydrolases"/>
    <property type="match status" value="1"/>
</dbReference>
<accession>A0A9P6JU43</accession>
<dbReference type="InterPro" id="IPR029057">
    <property type="entry name" value="PRTase-like"/>
</dbReference>
<comment type="similarity">
    <text evidence="5">Belongs to the uridine kinase family.</text>
</comment>
<dbReference type="PRINTS" id="PR00988">
    <property type="entry name" value="URIDINKINASE"/>
</dbReference>
<comment type="pathway">
    <text evidence="5">Pyrimidine metabolism; CTP biosynthesis via salvage pathway; CTP from cytidine: step 1/3.</text>
</comment>
<gene>
    <name evidence="9" type="ORF">CPB83DRAFT_844575</name>
</gene>
<dbReference type="Proteomes" id="UP000807306">
    <property type="component" value="Unassembled WGS sequence"/>
</dbReference>
<comment type="catalytic activity">
    <reaction evidence="5">
        <text>uridine + ATP = UMP + ADP + H(+)</text>
        <dbReference type="Rhea" id="RHEA:16825"/>
        <dbReference type="ChEBI" id="CHEBI:15378"/>
        <dbReference type="ChEBI" id="CHEBI:16704"/>
        <dbReference type="ChEBI" id="CHEBI:30616"/>
        <dbReference type="ChEBI" id="CHEBI:57865"/>
        <dbReference type="ChEBI" id="CHEBI:456216"/>
        <dbReference type="EC" id="2.7.1.48"/>
    </reaction>
</comment>
<dbReference type="FunFam" id="3.40.50.300:FF:002070">
    <property type="entry name" value="Uridine kinase"/>
    <property type="match status" value="1"/>
</dbReference>
<feature type="domain" description="Phosphoribosyltransferase" evidence="8">
    <location>
        <begin position="297"/>
        <end position="490"/>
    </location>
</feature>
<evidence type="ECO:0000259" key="8">
    <source>
        <dbReference type="Pfam" id="PF14681"/>
    </source>
</evidence>
<dbReference type="OrthoDB" id="738517at2759"/>
<keyword evidence="3 5" id="KW-0547">Nucleotide-binding</keyword>
<dbReference type="InterPro" id="IPR027417">
    <property type="entry name" value="P-loop_NTPase"/>
</dbReference>
<feature type="compositionally biased region" description="Polar residues" evidence="6">
    <location>
        <begin position="10"/>
        <end position="26"/>
    </location>
</feature>
<evidence type="ECO:0000256" key="6">
    <source>
        <dbReference type="SAM" id="MobiDB-lite"/>
    </source>
</evidence>
<dbReference type="InterPro" id="IPR000764">
    <property type="entry name" value="Uridine_kinase-like"/>
</dbReference>
<dbReference type="SUPFAM" id="SSF53271">
    <property type="entry name" value="PRTase-like"/>
    <property type="match status" value="1"/>
</dbReference>
<feature type="region of interest" description="Disordered" evidence="6">
    <location>
        <begin position="1"/>
        <end position="26"/>
    </location>
</feature>
<dbReference type="Pfam" id="PF00485">
    <property type="entry name" value="PRK"/>
    <property type="match status" value="1"/>
</dbReference>
<dbReference type="InterPro" id="IPR000836">
    <property type="entry name" value="PRTase_dom"/>
</dbReference>
<evidence type="ECO:0000313" key="9">
    <source>
        <dbReference type="EMBL" id="KAF9533822.1"/>
    </source>
</evidence>
<dbReference type="NCBIfam" id="TIGR00235">
    <property type="entry name" value="udk"/>
    <property type="match status" value="1"/>
</dbReference>
<dbReference type="Gene3D" id="3.40.50.300">
    <property type="entry name" value="P-loop containing nucleotide triphosphate hydrolases"/>
    <property type="match status" value="1"/>
</dbReference>
<evidence type="ECO:0000313" key="10">
    <source>
        <dbReference type="Proteomes" id="UP000807306"/>
    </source>
</evidence>
<dbReference type="Pfam" id="PF14681">
    <property type="entry name" value="UPRTase"/>
    <property type="match status" value="1"/>
</dbReference>
<dbReference type="CDD" id="cd02023">
    <property type="entry name" value="UMPK"/>
    <property type="match status" value="1"/>
</dbReference>
<dbReference type="NCBIfam" id="NF004018">
    <property type="entry name" value="PRK05480.1"/>
    <property type="match status" value="1"/>
</dbReference>
<keyword evidence="10" id="KW-1185">Reference proteome</keyword>
<evidence type="ECO:0000256" key="3">
    <source>
        <dbReference type="ARBA" id="ARBA00022741"/>
    </source>
</evidence>
<dbReference type="GO" id="GO:0005524">
    <property type="term" value="F:ATP binding"/>
    <property type="evidence" value="ECO:0007669"/>
    <property type="project" value="UniProtKB-KW"/>
</dbReference>
<dbReference type="PANTHER" id="PTHR10285">
    <property type="entry name" value="URIDINE KINASE"/>
    <property type="match status" value="1"/>
</dbReference>
<dbReference type="EMBL" id="MU157827">
    <property type="protein sequence ID" value="KAF9533822.1"/>
    <property type="molecule type" value="Genomic_DNA"/>
</dbReference>
<feature type="domain" description="Phosphoribulokinase/uridine kinase" evidence="7">
    <location>
        <begin position="58"/>
        <end position="240"/>
    </location>
</feature>
<evidence type="ECO:0000256" key="5">
    <source>
        <dbReference type="RuleBase" id="RU003825"/>
    </source>
</evidence>
<organism evidence="9 10">
    <name type="scientific">Crepidotus variabilis</name>
    <dbReference type="NCBI Taxonomy" id="179855"/>
    <lineage>
        <taxon>Eukaryota</taxon>
        <taxon>Fungi</taxon>
        <taxon>Dikarya</taxon>
        <taxon>Basidiomycota</taxon>
        <taxon>Agaricomycotina</taxon>
        <taxon>Agaricomycetes</taxon>
        <taxon>Agaricomycetidae</taxon>
        <taxon>Agaricales</taxon>
        <taxon>Agaricineae</taxon>
        <taxon>Crepidotaceae</taxon>
        <taxon>Crepidotus</taxon>
    </lineage>
</organism>
<evidence type="ECO:0000256" key="2">
    <source>
        <dbReference type="ARBA" id="ARBA00022679"/>
    </source>
</evidence>
<dbReference type="GO" id="GO:0004849">
    <property type="term" value="F:uridine kinase activity"/>
    <property type="evidence" value="ECO:0007669"/>
    <property type="project" value="UniProtKB-EC"/>
</dbReference>
<dbReference type="AlphaFoldDB" id="A0A9P6JU43"/>
<proteinExistence type="inferred from homology"/>
<dbReference type="Gene3D" id="3.40.50.2020">
    <property type="match status" value="1"/>
</dbReference>
<evidence type="ECO:0000256" key="1">
    <source>
        <dbReference type="ARBA" id="ARBA00004690"/>
    </source>
</evidence>
<name>A0A9P6JU43_9AGAR</name>
<comment type="catalytic activity">
    <reaction evidence="5">
        <text>cytidine + ATP = CMP + ADP + H(+)</text>
        <dbReference type="Rhea" id="RHEA:24674"/>
        <dbReference type="ChEBI" id="CHEBI:15378"/>
        <dbReference type="ChEBI" id="CHEBI:17562"/>
        <dbReference type="ChEBI" id="CHEBI:30616"/>
        <dbReference type="ChEBI" id="CHEBI:60377"/>
        <dbReference type="ChEBI" id="CHEBI:456216"/>
        <dbReference type="EC" id="2.7.1.48"/>
    </reaction>
</comment>